<dbReference type="PIRSF" id="PIRSF005639">
    <property type="entry name" value="Glut_amidoT_SNO"/>
    <property type="match status" value="1"/>
</dbReference>
<evidence type="ECO:0000313" key="14">
    <source>
        <dbReference type="Proteomes" id="UP000594586"/>
    </source>
</evidence>
<evidence type="ECO:0000256" key="11">
    <source>
        <dbReference type="PIRSR" id="PIRSR005639-1"/>
    </source>
</evidence>
<dbReference type="GO" id="GO:0006543">
    <property type="term" value="P:L-glutamine catabolic process"/>
    <property type="evidence" value="ECO:0007669"/>
    <property type="project" value="UniProtKB-UniRule"/>
</dbReference>
<accession>A0A7T0KPV5</accession>
<protein>
    <recommendedName>
        <fullName evidence="10">Pyridoxal 5'-phosphate synthase subunit PdxT</fullName>
        <ecNumber evidence="10">4.3.3.6</ecNumber>
    </recommendedName>
    <alternativeName>
        <fullName evidence="10">Pdx2</fullName>
    </alternativeName>
    <alternativeName>
        <fullName evidence="10">Pyridoxal 5'-phosphate synthase glutaminase subunit</fullName>
        <ecNumber evidence="10">3.5.1.2</ecNumber>
    </alternativeName>
</protein>
<evidence type="ECO:0000256" key="10">
    <source>
        <dbReference type="HAMAP-Rule" id="MF_01615"/>
    </source>
</evidence>
<dbReference type="Pfam" id="PF01174">
    <property type="entry name" value="SNO"/>
    <property type="match status" value="1"/>
</dbReference>
<dbReference type="Gene3D" id="3.40.50.880">
    <property type="match status" value="1"/>
</dbReference>
<evidence type="ECO:0000256" key="4">
    <source>
        <dbReference type="ARBA" id="ARBA00022962"/>
    </source>
</evidence>
<dbReference type="PROSITE" id="PS51130">
    <property type="entry name" value="PDXT_SNO_2"/>
    <property type="match status" value="1"/>
</dbReference>
<dbReference type="NCBIfam" id="TIGR03800">
    <property type="entry name" value="PLP_synth_Pdx2"/>
    <property type="match status" value="1"/>
</dbReference>
<dbReference type="InterPro" id="IPR029062">
    <property type="entry name" value="Class_I_gatase-like"/>
</dbReference>
<dbReference type="EMBL" id="CP064955">
    <property type="protein sequence ID" value="QPK84190.1"/>
    <property type="molecule type" value="Genomic_DNA"/>
</dbReference>
<evidence type="ECO:0000256" key="9">
    <source>
        <dbReference type="ARBA" id="ARBA00064749"/>
    </source>
</evidence>
<dbReference type="GO" id="GO:0004359">
    <property type="term" value="F:glutaminase activity"/>
    <property type="evidence" value="ECO:0007669"/>
    <property type="project" value="UniProtKB-UniRule"/>
</dbReference>
<keyword evidence="14" id="KW-1185">Reference proteome</keyword>
<dbReference type="PROSITE" id="PS01236">
    <property type="entry name" value="PDXT_SNO_1"/>
    <property type="match status" value="1"/>
</dbReference>
<evidence type="ECO:0000256" key="5">
    <source>
        <dbReference type="ARBA" id="ARBA00023239"/>
    </source>
</evidence>
<feature type="binding site" evidence="10 12">
    <location>
        <begin position="133"/>
        <end position="134"/>
    </location>
    <ligand>
        <name>L-glutamine</name>
        <dbReference type="ChEBI" id="CHEBI:58359"/>
    </ligand>
</feature>
<dbReference type="Proteomes" id="UP000594586">
    <property type="component" value="Chromosome"/>
</dbReference>
<organism evidence="13 14">
    <name type="scientific">Corynebacterium qintianiae</name>
    <dbReference type="NCBI Taxonomy" id="2709392"/>
    <lineage>
        <taxon>Bacteria</taxon>
        <taxon>Bacillati</taxon>
        <taxon>Actinomycetota</taxon>
        <taxon>Actinomycetes</taxon>
        <taxon>Mycobacteriales</taxon>
        <taxon>Corynebacteriaceae</taxon>
        <taxon>Corynebacterium</taxon>
    </lineage>
</organism>
<evidence type="ECO:0000256" key="2">
    <source>
        <dbReference type="ARBA" id="ARBA00022801"/>
    </source>
</evidence>
<evidence type="ECO:0000256" key="12">
    <source>
        <dbReference type="PIRSR" id="PIRSR005639-2"/>
    </source>
</evidence>
<dbReference type="InterPro" id="IPR002161">
    <property type="entry name" value="PdxT/SNO"/>
</dbReference>
<dbReference type="EC" id="4.3.3.6" evidence="10"/>
<sequence>MVIGVLALQGGVREHAEMLRALGAQAILARKPNDLDNLDGVVIPGGESSTIDRLMRIFGLADPLTEALRGGLPVLGTCAGLITLATEIEDPAPGQKSLGIVDMRVRRNAFGRQVDSAVETIVTRYGAVRAAYIRAPEVVSVGGDAEVIAVTSERIVGVETPSALAVSFHPELTGDTTIHERFLSKVRGTVDA</sequence>
<comment type="function">
    <text evidence="8 10">Catalyzes the hydrolysis of glutamine to glutamate and ammonia as part of the biosynthesis of pyridoxal 5'-phosphate. The resulting ammonia molecule is channeled to the active site of PdxS.</text>
</comment>
<dbReference type="PANTHER" id="PTHR31559">
    <property type="entry name" value="PYRIDOXAL 5'-PHOSPHATE SYNTHASE SUBUNIT SNO"/>
    <property type="match status" value="1"/>
</dbReference>
<evidence type="ECO:0000256" key="7">
    <source>
        <dbReference type="ARBA" id="ARBA00049534"/>
    </source>
</evidence>
<comment type="catalytic activity">
    <reaction evidence="6 10">
        <text>aldehydo-D-ribose 5-phosphate + D-glyceraldehyde 3-phosphate + L-glutamine = pyridoxal 5'-phosphate + L-glutamate + phosphate + 3 H2O + H(+)</text>
        <dbReference type="Rhea" id="RHEA:31507"/>
        <dbReference type="ChEBI" id="CHEBI:15377"/>
        <dbReference type="ChEBI" id="CHEBI:15378"/>
        <dbReference type="ChEBI" id="CHEBI:29985"/>
        <dbReference type="ChEBI" id="CHEBI:43474"/>
        <dbReference type="ChEBI" id="CHEBI:58273"/>
        <dbReference type="ChEBI" id="CHEBI:58359"/>
        <dbReference type="ChEBI" id="CHEBI:59776"/>
        <dbReference type="ChEBI" id="CHEBI:597326"/>
        <dbReference type="EC" id="4.3.3.6"/>
    </reaction>
</comment>
<feature type="active site" description="Charge relay system" evidence="10 11">
    <location>
        <position position="169"/>
    </location>
</feature>
<keyword evidence="4 10" id="KW-0315">Glutamine amidotransferase</keyword>
<gene>
    <name evidence="10 13" type="primary">pdxT</name>
    <name evidence="13" type="ORF">G7Y29_05415</name>
</gene>
<dbReference type="PANTHER" id="PTHR31559:SF0">
    <property type="entry name" value="PYRIDOXAL 5'-PHOSPHATE SYNTHASE SUBUNIT SNO1-RELATED"/>
    <property type="match status" value="1"/>
</dbReference>
<dbReference type="KEGG" id="cqn:G7Y29_05415"/>
<keyword evidence="2 10" id="KW-0378">Hydrolase</keyword>
<dbReference type="GO" id="GO:0042823">
    <property type="term" value="P:pyridoxal phosphate biosynthetic process"/>
    <property type="evidence" value="ECO:0007669"/>
    <property type="project" value="UniProtKB-UniRule"/>
</dbReference>
<feature type="active site" description="Nucleophile" evidence="10 11">
    <location>
        <position position="78"/>
    </location>
</feature>
<comment type="subunit">
    <text evidence="9 10">In the presence of PdxS, forms a dodecamer of heterodimers. Only shows activity in the heterodimer.</text>
</comment>
<dbReference type="FunFam" id="3.40.50.880:FF:000010">
    <property type="entry name" value="uncharacterized protein LOC100176842 isoform X2"/>
    <property type="match status" value="1"/>
</dbReference>
<evidence type="ECO:0000313" key="13">
    <source>
        <dbReference type="EMBL" id="QPK84190.1"/>
    </source>
</evidence>
<feature type="active site" description="Charge relay system" evidence="10 11">
    <location>
        <position position="171"/>
    </location>
</feature>
<evidence type="ECO:0000256" key="8">
    <source>
        <dbReference type="ARBA" id="ARBA00054599"/>
    </source>
</evidence>
<evidence type="ECO:0000256" key="3">
    <source>
        <dbReference type="ARBA" id="ARBA00022898"/>
    </source>
</evidence>
<dbReference type="GO" id="GO:0008614">
    <property type="term" value="P:pyridoxine metabolic process"/>
    <property type="evidence" value="ECO:0007669"/>
    <property type="project" value="TreeGrafter"/>
</dbReference>
<comment type="similarity">
    <text evidence="1 10">Belongs to the glutaminase PdxT/SNO family.</text>
</comment>
<dbReference type="SUPFAM" id="SSF52317">
    <property type="entry name" value="Class I glutamine amidotransferase-like"/>
    <property type="match status" value="1"/>
</dbReference>
<comment type="catalytic activity">
    <reaction evidence="7 10">
        <text>L-glutamine + H2O = L-glutamate + NH4(+)</text>
        <dbReference type="Rhea" id="RHEA:15889"/>
        <dbReference type="ChEBI" id="CHEBI:15377"/>
        <dbReference type="ChEBI" id="CHEBI:28938"/>
        <dbReference type="ChEBI" id="CHEBI:29985"/>
        <dbReference type="ChEBI" id="CHEBI:58359"/>
        <dbReference type="EC" id="3.5.1.2"/>
    </reaction>
</comment>
<dbReference type="GO" id="GO:0036381">
    <property type="term" value="F:pyridoxal 5'-phosphate synthase (glutamine hydrolysing) activity"/>
    <property type="evidence" value="ECO:0007669"/>
    <property type="project" value="UniProtKB-UniRule"/>
</dbReference>
<dbReference type="GO" id="GO:1903600">
    <property type="term" value="C:glutaminase complex"/>
    <property type="evidence" value="ECO:0007669"/>
    <property type="project" value="TreeGrafter"/>
</dbReference>
<evidence type="ECO:0000256" key="1">
    <source>
        <dbReference type="ARBA" id="ARBA00008345"/>
    </source>
</evidence>
<dbReference type="AlphaFoldDB" id="A0A7T0KPV5"/>
<dbReference type="CDD" id="cd01749">
    <property type="entry name" value="GATase1_PB"/>
    <property type="match status" value="1"/>
</dbReference>
<dbReference type="PROSITE" id="PS51273">
    <property type="entry name" value="GATASE_TYPE_1"/>
    <property type="match status" value="1"/>
</dbReference>
<dbReference type="HAMAP" id="MF_01615">
    <property type="entry name" value="PdxT"/>
    <property type="match status" value="1"/>
</dbReference>
<keyword evidence="5 10" id="KW-0456">Lyase</keyword>
<reference evidence="13 14" key="1">
    <citation type="submission" date="2020-11" db="EMBL/GenBank/DDBJ databases">
        <title>Corynebacterium sp. MC1420.</title>
        <authorList>
            <person name="Zhou J."/>
        </authorList>
    </citation>
    <scope>NUCLEOTIDE SEQUENCE [LARGE SCALE GENOMIC DNA]</scope>
    <source>
        <strain evidence="13 14">MC1420</strain>
    </source>
</reference>
<evidence type="ECO:0000256" key="6">
    <source>
        <dbReference type="ARBA" id="ARBA00047992"/>
    </source>
</evidence>
<dbReference type="EC" id="3.5.1.2" evidence="10"/>
<comment type="pathway">
    <text evidence="10">Cofactor biosynthesis; pyridoxal 5'-phosphate biosynthesis.</text>
</comment>
<dbReference type="InterPro" id="IPR021196">
    <property type="entry name" value="PdxT/SNO_CS"/>
</dbReference>
<name>A0A7T0KPV5_9CORY</name>
<dbReference type="UniPathway" id="UPA00245"/>
<feature type="binding site" evidence="10 12">
    <location>
        <begin position="46"/>
        <end position="48"/>
    </location>
    <ligand>
        <name>L-glutamine</name>
        <dbReference type="ChEBI" id="CHEBI:58359"/>
    </ligand>
</feature>
<dbReference type="PROSITE" id="PS51274">
    <property type="entry name" value="GATASE_COBBQ"/>
    <property type="match status" value="1"/>
</dbReference>
<dbReference type="GO" id="GO:0005829">
    <property type="term" value="C:cytosol"/>
    <property type="evidence" value="ECO:0007669"/>
    <property type="project" value="TreeGrafter"/>
</dbReference>
<feature type="binding site" evidence="10 12">
    <location>
        <position position="107"/>
    </location>
    <ligand>
        <name>L-glutamine</name>
        <dbReference type="ChEBI" id="CHEBI:58359"/>
    </ligand>
</feature>
<keyword evidence="3 10" id="KW-0663">Pyridoxal phosphate</keyword>
<proteinExistence type="inferred from homology"/>